<proteinExistence type="predicted"/>
<evidence type="ECO:0000313" key="2">
    <source>
        <dbReference type="Proteomes" id="UP000790377"/>
    </source>
</evidence>
<evidence type="ECO:0000313" key="1">
    <source>
        <dbReference type="EMBL" id="KAH7907962.1"/>
    </source>
</evidence>
<protein>
    <submittedName>
        <fullName evidence="1">Uncharacterized protein</fullName>
    </submittedName>
</protein>
<dbReference type="Proteomes" id="UP000790377">
    <property type="component" value="Unassembled WGS sequence"/>
</dbReference>
<keyword evidence="2" id="KW-1185">Reference proteome</keyword>
<comment type="caution">
    <text evidence="1">The sequence shown here is derived from an EMBL/GenBank/DDBJ whole genome shotgun (WGS) entry which is preliminary data.</text>
</comment>
<accession>A0ACB8A427</accession>
<name>A0ACB8A427_9AGAM</name>
<gene>
    <name evidence="1" type="ORF">BJ138DRAFT_413194</name>
</gene>
<sequence>MYRRFSTVIITLLLSEFKKCWAQQGTSCPASAGYSWAANDMGQDPCVVAHSLFVPQPCNDEYVFFGPLTAGSDDVYPAPSDDTVGPCLCNTVIYSLATACATCQDASFLSWSEWIVNCPASDVVQQSWPTSIPSNTAIPAWAYLPIVVSRTPLLLFNLTRKMT</sequence>
<dbReference type="EMBL" id="MU267856">
    <property type="protein sequence ID" value="KAH7907962.1"/>
    <property type="molecule type" value="Genomic_DNA"/>
</dbReference>
<reference evidence="1" key="1">
    <citation type="journal article" date="2021" name="New Phytol.">
        <title>Evolutionary innovations through gain and loss of genes in the ectomycorrhizal Boletales.</title>
        <authorList>
            <person name="Wu G."/>
            <person name="Miyauchi S."/>
            <person name="Morin E."/>
            <person name="Kuo A."/>
            <person name="Drula E."/>
            <person name="Varga T."/>
            <person name="Kohler A."/>
            <person name="Feng B."/>
            <person name="Cao Y."/>
            <person name="Lipzen A."/>
            <person name="Daum C."/>
            <person name="Hundley H."/>
            <person name="Pangilinan J."/>
            <person name="Johnson J."/>
            <person name="Barry K."/>
            <person name="LaButti K."/>
            <person name="Ng V."/>
            <person name="Ahrendt S."/>
            <person name="Min B."/>
            <person name="Choi I.G."/>
            <person name="Park H."/>
            <person name="Plett J.M."/>
            <person name="Magnuson J."/>
            <person name="Spatafora J.W."/>
            <person name="Nagy L.G."/>
            <person name="Henrissat B."/>
            <person name="Grigoriev I.V."/>
            <person name="Yang Z.L."/>
            <person name="Xu J."/>
            <person name="Martin F.M."/>
        </authorList>
    </citation>
    <scope>NUCLEOTIDE SEQUENCE</scope>
    <source>
        <strain evidence="1">ATCC 28755</strain>
    </source>
</reference>
<organism evidence="1 2">
    <name type="scientific">Hygrophoropsis aurantiaca</name>
    <dbReference type="NCBI Taxonomy" id="72124"/>
    <lineage>
        <taxon>Eukaryota</taxon>
        <taxon>Fungi</taxon>
        <taxon>Dikarya</taxon>
        <taxon>Basidiomycota</taxon>
        <taxon>Agaricomycotina</taxon>
        <taxon>Agaricomycetes</taxon>
        <taxon>Agaricomycetidae</taxon>
        <taxon>Boletales</taxon>
        <taxon>Coniophorineae</taxon>
        <taxon>Hygrophoropsidaceae</taxon>
        <taxon>Hygrophoropsis</taxon>
    </lineage>
</organism>